<gene>
    <name evidence="1" type="ORF">PDMSB3_2370</name>
</gene>
<dbReference type="EMBL" id="LR699553">
    <property type="protein sequence ID" value="VVD28826.1"/>
    <property type="molecule type" value="Genomic_DNA"/>
</dbReference>
<sequence>MLHAALRAAYARLFILDGKFCSARMFATKPYCRFQMMAETSQQRSSAVANGRAALMLQRGRRGF</sequence>
<name>A0A5Q4YVI3_9BURK</name>
<dbReference type="AlphaFoldDB" id="A0A5Q4YVI3"/>
<accession>A0A5Q4YVI3</accession>
<dbReference type="KEGG" id="pdio:PDMSB3_2370"/>
<dbReference type="Proteomes" id="UP000325811">
    <property type="component" value="Chromosome I"/>
</dbReference>
<protein>
    <submittedName>
        <fullName evidence="1">Uncharacterized protein</fullName>
    </submittedName>
</protein>
<evidence type="ECO:0000313" key="2">
    <source>
        <dbReference type="Proteomes" id="UP000325811"/>
    </source>
</evidence>
<organism evidence="1 2">
    <name type="scientific">Paraburkholderia dioscoreae</name>
    <dbReference type="NCBI Taxonomy" id="2604047"/>
    <lineage>
        <taxon>Bacteria</taxon>
        <taxon>Pseudomonadati</taxon>
        <taxon>Pseudomonadota</taxon>
        <taxon>Betaproteobacteria</taxon>
        <taxon>Burkholderiales</taxon>
        <taxon>Burkholderiaceae</taxon>
        <taxon>Paraburkholderia</taxon>
    </lineage>
</organism>
<evidence type="ECO:0000313" key="1">
    <source>
        <dbReference type="EMBL" id="VVD28826.1"/>
    </source>
</evidence>
<proteinExistence type="predicted"/>
<keyword evidence="2" id="KW-1185">Reference proteome</keyword>
<reference evidence="1 2" key="1">
    <citation type="submission" date="2019-08" db="EMBL/GenBank/DDBJ databases">
        <authorList>
            <person name="Herpell B J."/>
        </authorList>
    </citation>
    <scope>NUCLEOTIDE SEQUENCE [LARGE SCALE GENOMIC DNA]</scope>
    <source>
        <strain evidence="2">Msb3</strain>
    </source>
</reference>